<dbReference type="OrthoDB" id="5180567at2"/>
<comment type="caution">
    <text evidence="1">The sequence shown here is derived from an EMBL/GenBank/DDBJ whole genome shotgun (WGS) entry which is preliminary data.</text>
</comment>
<reference evidence="1 2" key="1">
    <citation type="submission" date="2018-12" db="EMBL/GenBank/DDBJ databases">
        <title>Glycomyces sp. YIM 121974 draft genome.</title>
        <authorList>
            <person name="Li Q."/>
        </authorList>
    </citation>
    <scope>NUCLEOTIDE SEQUENCE [LARGE SCALE GENOMIC DNA]</scope>
    <source>
        <strain evidence="1 2">YIM 121974</strain>
    </source>
</reference>
<gene>
    <name evidence="1" type="ORF">EIW28_17975</name>
</gene>
<name>A0A426UTG7_9ACTN</name>
<protein>
    <submittedName>
        <fullName evidence="1">Uncharacterized protein</fullName>
    </submittedName>
</protein>
<evidence type="ECO:0000313" key="2">
    <source>
        <dbReference type="Proteomes" id="UP000277256"/>
    </source>
</evidence>
<proteinExistence type="predicted"/>
<sequence length="297" mass="32062">MPSTRWISAPAGKARRLAARLARRAEPLPRLPFAVALAAAAAVLAVSVEWEPRPPDDIADVSELPSAPEDGIDFTAGSQVEFRILEYGFSVVVDELDQRRIILGAVVYNPFATAMVSPGSLDIVSLREDGTAAYVESFYPDPIPPDTAVQVGYVLSESMAEVPLDSLRLETQEPSFLAPDPAELSPELREFAAVQPLPRIELLSVQPLVSPDGYRIHYRVVSETARTVQLAVLFRDAAGELIGGLPAGEDPFAFELGAAGWRTVQAGETVQEIDLHETWIPEGADLDRIEIGPRSAG</sequence>
<dbReference type="RefSeq" id="WP_125249112.1">
    <property type="nucleotide sequence ID" value="NZ_RSEB01000005.1"/>
</dbReference>
<dbReference type="AlphaFoldDB" id="A0A426UTG7"/>
<evidence type="ECO:0000313" key="1">
    <source>
        <dbReference type="EMBL" id="RRR97304.1"/>
    </source>
</evidence>
<dbReference type="Proteomes" id="UP000277256">
    <property type="component" value="Unassembled WGS sequence"/>
</dbReference>
<dbReference type="EMBL" id="RSEB01000005">
    <property type="protein sequence ID" value="RRR97304.1"/>
    <property type="molecule type" value="Genomic_DNA"/>
</dbReference>
<accession>A0A426UTG7</accession>
<organism evidence="1 2">
    <name type="scientific">Glycomyces terrestris</name>
    <dbReference type="NCBI Taxonomy" id="2493553"/>
    <lineage>
        <taxon>Bacteria</taxon>
        <taxon>Bacillati</taxon>
        <taxon>Actinomycetota</taxon>
        <taxon>Actinomycetes</taxon>
        <taxon>Glycomycetales</taxon>
        <taxon>Glycomycetaceae</taxon>
        <taxon>Glycomyces</taxon>
    </lineage>
</organism>
<keyword evidence="2" id="KW-1185">Reference proteome</keyword>